<dbReference type="EMBL" id="BAAAZN010000008">
    <property type="protein sequence ID" value="GAA3554041.1"/>
    <property type="molecule type" value="Genomic_DNA"/>
</dbReference>
<accession>A0ABP6WR72</accession>
<gene>
    <name evidence="2" type="ORF">GCM10022222_42140</name>
</gene>
<sequence length="274" mass="27833">MRRILVSAGGTAAVLTAAFVAASGLVPSASASGGYGVPSGTALKSVQDVTADQPGQVLDALDVHGTITVTAPDVTVKRSKFTGAGQDWAVRTAGSGSVHLEDATLTGDYSDAAISYHNWSATRIDLSGMSNDGGKVGNNVSITDSWIHDFTPASGAHSDGLQVVEDVGTIVIKNNKIDIGKAPGVNAAIFLSPDLGPENPSAGPISVDGNTLGGGGYTFYSVSGRDGAKLQDVSVTNNKFVKDAIFGPVYPTEFVAKNVSGNTYTDGTAVKMPA</sequence>
<evidence type="ECO:0008006" key="4">
    <source>
        <dbReference type="Google" id="ProtNLM"/>
    </source>
</evidence>
<evidence type="ECO:0000313" key="3">
    <source>
        <dbReference type="Proteomes" id="UP001500689"/>
    </source>
</evidence>
<organism evidence="2 3">
    <name type="scientific">Amycolatopsis ultiminotia</name>
    <dbReference type="NCBI Taxonomy" id="543629"/>
    <lineage>
        <taxon>Bacteria</taxon>
        <taxon>Bacillati</taxon>
        <taxon>Actinomycetota</taxon>
        <taxon>Actinomycetes</taxon>
        <taxon>Pseudonocardiales</taxon>
        <taxon>Pseudonocardiaceae</taxon>
        <taxon>Amycolatopsis</taxon>
    </lineage>
</organism>
<keyword evidence="1" id="KW-0732">Signal</keyword>
<proteinExistence type="predicted"/>
<evidence type="ECO:0000256" key="1">
    <source>
        <dbReference type="SAM" id="SignalP"/>
    </source>
</evidence>
<dbReference type="SUPFAM" id="SSF51126">
    <property type="entry name" value="Pectin lyase-like"/>
    <property type="match status" value="1"/>
</dbReference>
<dbReference type="Proteomes" id="UP001500689">
    <property type="component" value="Unassembled WGS sequence"/>
</dbReference>
<name>A0ABP6WR72_9PSEU</name>
<comment type="caution">
    <text evidence="2">The sequence shown here is derived from an EMBL/GenBank/DDBJ whole genome shotgun (WGS) entry which is preliminary data.</text>
</comment>
<keyword evidence="3" id="KW-1185">Reference proteome</keyword>
<feature type="chain" id="PRO_5047123991" description="Right handed beta helix region" evidence="1">
    <location>
        <begin position="32"/>
        <end position="274"/>
    </location>
</feature>
<protein>
    <recommendedName>
        <fullName evidence="4">Right handed beta helix region</fullName>
    </recommendedName>
</protein>
<dbReference type="InterPro" id="IPR011050">
    <property type="entry name" value="Pectin_lyase_fold/virulence"/>
</dbReference>
<feature type="signal peptide" evidence="1">
    <location>
        <begin position="1"/>
        <end position="31"/>
    </location>
</feature>
<evidence type="ECO:0000313" key="2">
    <source>
        <dbReference type="EMBL" id="GAA3554041.1"/>
    </source>
</evidence>
<reference evidence="3" key="1">
    <citation type="journal article" date="2019" name="Int. J. Syst. Evol. Microbiol.">
        <title>The Global Catalogue of Microorganisms (GCM) 10K type strain sequencing project: providing services to taxonomists for standard genome sequencing and annotation.</title>
        <authorList>
            <consortium name="The Broad Institute Genomics Platform"/>
            <consortium name="The Broad Institute Genome Sequencing Center for Infectious Disease"/>
            <person name="Wu L."/>
            <person name="Ma J."/>
        </authorList>
    </citation>
    <scope>NUCLEOTIDE SEQUENCE [LARGE SCALE GENOMIC DNA]</scope>
    <source>
        <strain evidence="3">JCM 16898</strain>
    </source>
</reference>
<dbReference type="RefSeq" id="WP_344862306.1">
    <property type="nucleotide sequence ID" value="NZ_BAAAZN010000008.1"/>
</dbReference>